<protein>
    <recommendedName>
        <fullName evidence="3">ferric-chelate reductase (NADPH)</fullName>
        <ecNumber evidence="3">1.16.1.9</ecNumber>
    </recommendedName>
</protein>
<feature type="transmembrane region" description="Helical" evidence="15">
    <location>
        <begin position="35"/>
        <end position="55"/>
    </location>
</feature>
<dbReference type="Gene3D" id="3.40.50.80">
    <property type="entry name" value="Nucleotide-binding domain of ferredoxin-NADP reductase (FNR) module"/>
    <property type="match status" value="1"/>
</dbReference>
<keyword evidence="6 15" id="KW-0812">Transmembrane</keyword>
<feature type="transmembrane region" description="Helical" evidence="15">
    <location>
        <begin position="135"/>
        <end position="156"/>
    </location>
</feature>
<dbReference type="GO" id="GO:0006826">
    <property type="term" value="P:iron ion transport"/>
    <property type="evidence" value="ECO:0007669"/>
    <property type="project" value="TreeGrafter"/>
</dbReference>
<evidence type="ECO:0000256" key="5">
    <source>
        <dbReference type="ARBA" id="ARBA00022475"/>
    </source>
</evidence>
<dbReference type="GO" id="GO:0005886">
    <property type="term" value="C:plasma membrane"/>
    <property type="evidence" value="ECO:0007669"/>
    <property type="project" value="UniProtKB-SubCell"/>
</dbReference>
<dbReference type="Pfam" id="PF01794">
    <property type="entry name" value="Ferric_reduct"/>
    <property type="match status" value="1"/>
</dbReference>
<evidence type="ECO:0000256" key="15">
    <source>
        <dbReference type="SAM" id="Phobius"/>
    </source>
</evidence>
<dbReference type="CDD" id="cd06186">
    <property type="entry name" value="NOX_Duox_like_FAD_NADP"/>
    <property type="match status" value="1"/>
</dbReference>
<dbReference type="Pfam" id="PF08022">
    <property type="entry name" value="FAD_binding_8"/>
    <property type="match status" value="1"/>
</dbReference>
<dbReference type="GO" id="GO:0015677">
    <property type="term" value="P:copper ion import"/>
    <property type="evidence" value="ECO:0007669"/>
    <property type="project" value="TreeGrafter"/>
</dbReference>
<dbReference type="InterPro" id="IPR039261">
    <property type="entry name" value="FNR_nucleotide-bd"/>
</dbReference>
<feature type="region of interest" description="Disordered" evidence="14">
    <location>
        <begin position="454"/>
        <end position="494"/>
    </location>
</feature>
<dbReference type="SUPFAM" id="SSF63380">
    <property type="entry name" value="Riboflavin synthase domain-like"/>
    <property type="match status" value="1"/>
</dbReference>
<comment type="caution">
    <text evidence="17">The sequence shown here is derived from an EMBL/GenBank/DDBJ whole genome shotgun (WGS) entry which is preliminary data.</text>
</comment>
<evidence type="ECO:0000256" key="10">
    <source>
        <dbReference type="ARBA" id="ARBA00023065"/>
    </source>
</evidence>
<dbReference type="InterPro" id="IPR013112">
    <property type="entry name" value="FAD-bd_8"/>
</dbReference>
<feature type="transmembrane region" description="Helical" evidence="15">
    <location>
        <begin position="168"/>
        <end position="189"/>
    </location>
</feature>
<evidence type="ECO:0000256" key="12">
    <source>
        <dbReference type="ARBA" id="ARBA00023180"/>
    </source>
</evidence>
<evidence type="ECO:0000313" key="18">
    <source>
        <dbReference type="Proteomes" id="UP000256645"/>
    </source>
</evidence>
<keyword evidence="11 15" id="KW-0472">Membrane</keyword>
<feature type="transmembrane region" description="Helical" evidence="15">
    <location>
        <begin position="201"/>
        <end position="222"/>
    </location>
</feature>
<comment type="subcellular location">
    <subcellularLocation>
        <location evidence="1">Cell membrane</location>
        <topology evidence="1">Multi-pass membrane protein</topology>
    </subcellularLocation>
</comment>
<dbReference type="EMBL" id="PDLM01000018">
    <property type="protein sequence ID" value="RDW58033.1"/>
    <property type="molecule type" value="Genomic_DNA"/>
</dbReference>
<evidence type="ECO:0000256" key="4">
    <source>
        <dbReference type="ARBA" id="ARBA00022448"/>
    </source>
</evidence>
<keyword evidence="10" id="KW-0406">Ion transport</keyword>
<comment type="catalytic activity">
    <reaction evidence="13">
        <text>2 a Fe(II)-siderophore + NADP(+) + H(+) = 2 a Fe(III)-siderophore + NADPH</text>
        <dbReference type="Rhea" id="RHEA:28795"/>
        <dbReference type="Rhea" id="RHEA-COMP:11342"/>
        <dbReference type="Rhea" id="RHEA-COMP:11344"/>
        <dbReference type="ChEBI" id="CHEBI:15378"/>
        <dbReference type="ChEBI" id="CHEBI:29033"/>
        <dbReference type="ChEBI" id="CHEBI:29034"/>
        <dbReference type="ChEBI" id="CHEBI:57783"/>
        <dbReference type="ChEBI" id="CHEBI:58349"/>
        <dbReference type="EC" id="1.16.1.9"/>
    </reaction>
</comment>
<dbReference type="AlphaFoldDB" id="A0A3D8Q875"/>
<evidence type="ECO:0000256" key="2">
    <source>
        <dbReference type="ARBA" id="ARBA00006278"/>
    </source>
</evidence>
<feature type="domain" description="FAD-binding FR-type" evidence="16">
    <location>
        <begin position="265"/>
        <end position="379"/>
    </location>
</feature>
<evidence type="ECO:0000256" key="6">
    <source>
        <dbReference type="ARBA" id="ARBA00022692"/>
    </source>
</evidence>
<evidence type="ECO:0000256" key="8">
    <source>
        <dbReference type="ARBA" id="ARBA00022989"/>
    </source>
</evidence>
<keyword evidence="4" id="KW-0813">Transport</keyword>
<dbReference type="STRING" id="1849047.A0A3D8Q875"/>
<gene>
    <name evidence="17" type="ORF">BP6252_13444</name>
</gene>
<accession>A0A3D8Q875</accession>
<proteinExistence type="inferred from homology"/>
<dbReference type="InterPro" id="IPR017938">
    <property type="entry name" value="Riboflavin_synthase-like_b-brl"/>
</dbReference>
<dbReference type="GO" id="GO:0006879">
    <property type="term" value="P:intracellular iron ion homeostasis"/>
    <property type="evidence" value="ECO:0007669"/>
    <property type="project" value="TreeGrafter"/>
</dbReference>
<dbReference type="PANTHER" id="PTHR32361:SF9">
    <property type="entry name" value="FERRIC REDUCTASE TRANSMEMBRANE COMPONENT 3-RELATED"/>
    <property type="match status" value="1"/>
</dbReference>
<dbReference type="Proteomes" id="UP000256645">
    <property type="component" value="Unassembled WGS sequence"/>
</dbReference>
<keyword evidence="18" id="KW-1185">Reference proteome</keyword>
<dbReference type="GO" id="GO:0052851">
    <property type="term" value="F:ferric-chelate reductase (NADPH) activity"/>
    <property type="evidence" value="ECO:0007669"/>
    <property type="project" value="UniProtKB-EC"/>
</dbReference>
<dbReference type="InterPro" id="IPR013130">
    <property type="entry name" value="Fe3_Rdtase_TM_dom"/>
</dbReference>
<reference evidence="17 18" key="1">
    <citation type="journal article" date="2018" name="IMA Fungus">
        <title>IMA Genome-F 9: Draft genome sequence of Annulohypoxylon stygium, Aspergillus mulundensis, Berkeleyomyces basicola (syn. Thielaviopsis basicola), Ceratocystis smalleyi, two Cercospora beticola strains, Coleophoma cylindrospora, Fusarium fracticaudum, Phialophora cf. hyalina, and Morchella septimelata.</title>
        <authorList>
            <person name="Wingfield B.D."/>
            <person name="Bills G.F."/>
            <person name="Dong Y."/>
            <person name="Huang W."/>
            <person name="Nel W.J."/>
            <person name="Swalarsk-Parry B.S."/>
            <person name="Vaghefi N."/>
            <person name="Wilken P.M."/>
            <person name="An Z."/>
            <person name="de Beer Z.W."/>
            <person name="De Vos L."/>
            <person name="Chen L."/>
            <person name="Duong T.A."/>
            <person name="Gao Y."/>
            <person name="Hammerbacher A."/>
            <person name="Kikkert J.R."/>
            <person name="Li Y."/>
            <person name="Li H."/>
            <person name="Li K."/>
            <person name="Li Q."/>
            <person name="Liu X."/>
            <person name="Ma X."/>
            <person name="Naidoo K."/>
            <person name="Pethybridge S.J."/>
            <person name="Sun J."/>
            <person name="Steenkamp E.T."/>
            <person name="van der Nest M.A."/>
            <person name="van Wyk S."/>
            <person name="Wingfield M.J."/>
            <person name="Xiong C."/>
            <person name="Yue Q."/>
            <person name="Zhang X."/>
        </authorList>
    </citation>
    <scope>NUCLEOTIDE SEQUENCE [LARGE SCALE GENOMIC DNA]</scope>
    <source>
        <strain evidence="17 18">BP6252</strain>
    </source>
</reference>
<dbReference type="InterPro" id="IPR017927">
    <property type="entry name" value="FAD-bd_FR_type"/>
</dbReference>
<dbReference type="InterPro" id="IPR013121">
    <property type="entry name" value="Fe_red_NAD-bd_6"/>
</dbReference>
<evidence type="ECO:0000256" key="3">
    <source>
        <dbReference type="ARBA" id="ARBA00012668"/>
    </source>
</evidence>
<feature type="compositionally biased region" description="Low complexity" evidence="14">
    <location>
        <begin position="455"/>
        <end position="474"/>
    </location>
</feature>
<keyword evidence="9" id="KW-0560">Oxidoreductase</keyword>
<dbReference type="SFLD" id="SFLDG01168">
    <property type="entry name" value="Ferric_reductase_subgroup_(FRE"/>
    <property type="match status" value="1"/>
</dbReference>
<evidence type="ECO:0000313" key="17">
    <source>
        <dbReference type="EMBL" id="RDW58033.1"/>
    </source>
</evidence>
<keyword evidence="12" id="KW-0325">Glycoprotein</keyword>
<evidence type="ECO:0000259" key="16">
    <source>
        <dbReference type="PROSITE" id="PS51384"/>
    </source>
</evidence>
<evidence type="ECO:0000256" key="1">
    <source>
        <dbReference type="ARBA" id="ARBA00004651"/>
    </source>
</evidence>
<keyword evidence="8 15" id="KW-1133">Transmembrane helix</keyword>
<comment type="similarity">
    <text evidence="2">Belongs to the ferric reductase (FRE) family.</text>
</comment>
<dbReference type="OrthoDB" id="10006946at2759"/>
<keyword evidence="5" id="KW-1003">Cell membrane</keyword>
<dbReference type="InterPro" id="IPR051410">
    <property type="entry name" value="Ferric/Cupric_Reductase"/>
</dbReference>
<evidence type="ECO:0000256" key="7">
    <source>
        <dbReference type="ARBA" id="ARBA00022982"/>
    </source>
</evidence>
<dbReference type="PANTHER" id="PTHR32361">
    <property type="entry name" value="FERRIC/CUPRIC REDUCTASE TRANSMEMBRANE COMPONENT"/>
    <property type="match status" value="1"/>
</dbReference>
<evidence type="ECO:0000256" key="9">
    <source>
        <dbReference type="ARBA" id="ARBA00023002"/>
    </source>
</evidence>
<dbReference type="SUPFAM" id="SSF52343">
    <property type="entry name" value="Ferredoxin reductase-like, C-terminal NADP-linked domain"/>
    <property type="match status" value="1"/>
</dbReference>
<feature type="transmembrane region" description="Helical" evidence="15">
    <location>
        <begin position="91"/>
        <end position="115"/>
    </location>
</feature>
<dbReference type="PROSITE" id="PS51384">
    <property type="entry name" value="FAD_FR"/>
    <property type="match status" value="1"/>
</dbReference>
<sequence length="581" mass="63255">MAGSAATSPAAAAAAKAKAKALAKVLRQRNNVNSVKFLAAGSVGVMFLFILFHWTRIFFKRYQAKKAGNGALLKGPVAATRIARSIFIRKIPCFTSAGHALVFLCYVATCLAIAFTNLDWSTLNYWAKRLGWVATANLVLVTFLGLKNTPLAFLTAYSYERLNVLHRIVGYGTVFWSVLHAVVYIDAWAKSDSLDELLYKVQIMGEVAGFAMLIIAASSLLIRKLQYEIWYVIHIVMYMLILIGVGMHRPDWADKTVIIVIFTACMWVCDRLVRFAKLSLFSVGNTATLEPLPHGGTRITLRKAPSMAKPGTHCFIWMPKIRPTETHPFTVASSEKGSLQFVVAAYDGFTRDLHNYAVKNPGATLKASIDGPYGTIPDFSEYTRVVLIAGGSGGSFTFGVAIDTIRKLVQDTKTRIEFVWVVREQESIAWFGTELQELIASHLVNLHIHSTRNTSASIHPHSHSTSSSSSVNSSDVEKVSLPEASANNTAAAADTDIDIEKHPESATANASSAARSVTVHAGRPDVAKIITDTVAMCDAHDRVAVAACGPDSLMDVTRGTVANCIKTDGPSVELHCEQFGW</sequence>
<dbReference type="EC" id="1.16.1.9" evidence="3"/>
<evidence type="ECO:0000256" key="14">
    <source>
        <dbReference type="SAM" id="MobiDB-lite"/>
    </source>
</evidence>
<evidence type="ECO:0000256" key="13">
    <source>
        <dbReference type="ARBA" id="ARBA00048483"/>
    </source>
</evidence>
<name>A0A3D8Q875_9HELO</name>
<dbReference type="SFLD" id="SFLDS00052">
    <property type="entry name" value="Ferric_Reductase_Domain"/>
    <property type="match status" value="1"/>
</dbReference>
<keyword evidence="7" id="KW-0249">Electron transport</keyword>
<organism evidence="17 18">
    <name type="scientific">Coleophoma cylindrospora</name>
    <dbReference type="NCBI Taxonomy" id="1849047"/>
    <lineage>
        <taxon>Eukaryota</taxon>
        <taxon>Fungi</taxon>
        <taxon>Dikarya</taxon>
        <taxon>Ascomycota</taxon>
        <taxon>Pezizomycotina</taxon>
        <taxon>Leotiomycetes</taxon>
        <taxon>Helotiales</taxon>
        <taxon>Dermateaceae</taxon>
        <taxon>Coleophoma</taxon>
    </lineage>
</organism>
<evidence type="ECO:0000256" key="11">
    <source>
        <dbReference type="ARBA" id="ARBA00023136"/>
    </source>
</evidence>
<dbReference type="Pfam" id="PF08030">
    <property type="entry name" value="NAD_binding_6"/>
    <property type="match status" value="1"/>
</dbReference>
<feature type="transmembrane region" description="Helical" evidence="15">
    <location>
        <begin position="229"/>
        <end position="246"/>
    </location>
</feature>